<keyword evidence="3" id="KW-0964">Secreted</keyword>
<dbReference type="GeneTree" id="ENSGT00940000153268"/>
<dbReference type="GO" id="GO:0061844">
    <property type="term" value="P:antimicrobial humoral immune response mediated by antimicrobial peptide"/>
    <property type="evidence" value="ECO:0007669"/>
    <property type="project" value="TreeGrafter"/>
</dbReference>
<dbReference type="PIRSF" id="PIRSF001875">
    <property type="entry name" value="Alpha-defensin"/>
    <property type="match status" value="1"/>
</dbReference>
<comment type="similarity">
    <text evidence="2">Belongs to the alpha-defensin family.</text>
</comment>
<keyword evidence="5 10" id="KW-0732">Signal</keyword>
<evidence type="ECO:0000313" key="12">
    <source>
        <dbReference type="Ensembl" id="ENSEASP00005032740.2"/>
    </source>
</evidence>
<dbReference type="SMART" id="SM00048">
    <property type="entry name" value="DEFSN"/>
    <property type="match status" value="1"/>
</dbReference>
<dbReference type="GO" id="GO:0031012">
    <property type="term" value="C:extracellular matrix"/>
    <property type="evidence" value="ECO:0007669"/>
    <property type="project" value="TreeGrafter"/>
</dbReference>
<dbReference type="Pfam" id="PF00323">
    <property type="entry name" value="Defensin_1"/>
    <property type="match status" value="1"/>
</dbReference>
<organism evidence="12 13">
    <name type="scientific">Equus asinus</name>
    <name type="common">Donkey</name>
    <name type="synonym">Equus africanus asinus</name>
    <dbReference type="NCBI Taxonomy" id="9793"/>
    <lineage>
        <taxon>Eukaryota</taxon>
        <taxon>Metazoa</taxon>
        <taxon>Chordata</taxon>
        <taxon>Craniata</taxon>
        <taxon>Vertebrata</taxon>
        <taxon>Euteleostomi</taxon>
        <taxon>Mammalia</taxon>
        <taxon>Eutheria</taxon>
        <taxon>Laurasiatheria</taxon>
        <taxon>Perissodactyla</taxon>
        <taxon>Equidae</taxon>
        <taxon>Equus</taxon>
    </lineage>
</organism>
<keyword evidence="7" id="KW-0044">Antibiotic</keyword>
<feature type="domain" description="Mammalian defensins" evidence="11">
    <location>
        <begin position="65"/>
        <end position="93"/>
    </location>
</feature>
<dbReference type="GO" id="GO:0005615">
    <property type="term" value="C:extracellular space"/>
    <property type="evidence" value="ECO:0007669"/>
    <property type="project" value="InterPro"/>
</dbReference>
<keyword evidence="8" id="KW-1015">Disulfide bond</keyword>
<keyword evidence="13" id="KW-1185">Reference proteome</keyword>
<dbReference type="PANTHER" id="PTHR11876:SF28">
    <property type="entry name" value="ALPHA-DEFENSIN 1"/>
    <property type="match status" value="1"/>
</dbReference>
<dbReference type="GO" id="GO:0051673">
    <property type="term" value="P:disruption of plasma membrane integrity in another organism"/>
    <property type="evidence" value="ECO:0007669"/>
    <property type="project" value="TreeGrafter"/>
</dbReference>
<evidence type="ECO:0000256" key="4">
    <source>
        <dbReference type="ARBA" id="ARBA00022529"/>
    </source>
</evidence>
<dbReference type="InterPro" id="IPR002366">
    <property type="entry name" value="Alpha-defensin_N"/>
</dbReference>
<dbReference type="InterPro" id="IPR006081">
    <property type="entry name" value="Alpha-defensin_C"/>
</dbReference>
<reference evidence="12 13" key="1">
    <citation type="journal article" date="2020" name="Nat. Commun.">
        <title>Donkey genomes provide new insights into domestication and selection for coat color.</title>
        <authorList>
            <person name="Wang"/>
            <person name="C."/>
            <person name="Li"/>
            <person name="H."/>
            <person name="Guo"/>
            <person name="Y."/>
            <person name="Huang"/>
            <person name="J."/>
            <person name="Sun"/>
            <person name="Y."/>
            <person name="Min"/>
            <person name="J."/>
            <person name="Wang"/>
            <person name="J."/>
            <person name="Fang"/>
            <person name="X."/>
            <person name="Zhao"/>
            <person name="Z."/>
            <person name="Wang"/>
            <person name="S."/>
            <person name="Zhang"/>
            <person name="Y."/>
            <person name="Liu"/>
            <person name="Q."/>
            <person name="Jiang"/>
            <person name="Q."/>
            <person name="Wang"/>
            <person name="X."/>
            <person name="Guo"/>
            <person name="Y."/>
            <person name="Yang"/>
            <person name="C."/>
            <person name="Wang"/>
            <person name="Y."/>
            <person name="Tian"/>
            <person name="F."/>
            <person name="Zhuang"/>
            <person name="G."/>
            <person name="Fan"/>
            <person name="Y."/>
            <person name="Gao"/>
            <person name="Q."/>
            <person name="Li"/>
            <person name="Y."/>
            <person name="Ju"/>
            <person name="Z."/>
            <person name="Li"/>
            <person name="J."/>
            <person name="Li"/>
            <person name="R."/>
            <person name="Hou"/>
            <person name="M."/>
            <person name="Yang"/>
            <person name="G."/>
            <person name="Liu"/>
            <person name="G."/>
            <person name="Liu"/>
            <person name="W."/>
            <person name="Guo"/>
            <person name="J."/>
            <person name="Pan"/>
            <person name="S."/>
            <person name="Fan"/>
            <person name="G."/>
            <person name="Zhang"/>
            <person name="W."/>
            <person name="Zhang"/>
            <person name="R."/>
            <person name="Yu"/>
            <person name="J."/>
            <person name="Zhang"/>
            <person name="X."/>
            <person name="Yin"/>
            <person name="Q."/>
            <person name="Ji"/>
            <person name="C."/>
            <person name="Jin"/>
            <person name="Y."/>
            <person name="Yue"/>
            <person name="G."/>
            <person name="Liu"/>
            <person name="M."/>
            <person name="Xu"/>
            <person name="J."/>
            <person name="Liu"/>
            <person name="S."/>
            <person name="Jordana"/>
            <person name="J."/>
            <person name="Noce"/>
            <person name="A."/>
            <person name="Amills"/>
            <person name="M."/>
            <person name="Wu"/>
            <person name="D.D."/>
            <person name="Li"/>
            <person name="S."/>
            <person name="Zhou"/>
            <person name="X. and Zhong"/>
            <person name="J."/>
        </authorList>
    </citation>
    <scope>NUCLEOTIDE SEQUENCE [LARGE SCALE GENOMIC DNA]</scope>
</reference>
<feature type="signal peptide" evidence="10">
    <location>
        <begin position="1"/>
        <end position="19"/>
    </location>
</feature>
<evidence type="ECO:0000256" key="1">
    <source>
        <dbReference type="ARBA" id="ARBA00004613"/>
    </source>
</evidence>
<dbReference type="GO" id="GO:0071222">
    <property type="term" value="P:cellular response to lipopolysaccharide"/>
    <property type="evidence" value="ECO:0007669"/>
    <property type="project" value="TreeGrafter"/>
</dbReference>
<evidence type="ECO:0000256" key="7">
    <source>
        <dbReference type="ARBA" id="ARBA00023022"/>
    </source>
</evidence>
<reference evidence="12" key="3">
    <citation type="submission" date="2025-09" db="UniProtKB">
        <authorList>
            <consortium name="Ensembl"/>
        </authorList>
    </citation>
    <scope>IDENTIFICATION</scope>
</reference>
<dbReference type="PANTHER" id="PTHR11876">
    <property type="entry name" value="ALPHA-DEFENSIN 1"/>
    <property type="match status" value="1"/>
</dbReference>
<dbReference type="InterPro" id="IPR016327">
    <property type="entry name" value="Alpha-defensin"/>
</dbReference>
<evidence type="ECO:0000256" key="8">
    <source>
        <dbReference type="ARBA" id="ARBA00023157"/>
    </source>
</evidence>
<dbReference type="SMART" id="SM01418">
    <property type="entry name" value="Defensin_propep"/>
    <property type="match status" value="1"/>
</dbReference>
<evidence type="ECO:0000259" key="11">
    <source>
        <dbReference type="PROSITE" id="PS00269"/>
    </source>
</evidence>
<dbReference type="Ensembl" id="ENSEAST00005035681.2">
    <property type="protein sequence ID" value="ENSEASP00005032740.2"/>
    <property type="gene ID" value="ENSEASG00005022376.2"/>
</dbReference>
<dbReference type="AlphaFoldDB" id="A0A8C4N2T4"/>
<feature type="chain" id="PRO_5040375100" description="Mammalian defensins domain-containing protein" evidence="10">
    <location>
        <begin position="20"/>
        <end position="95"/>
    </location>
</feature>
<dbReference type="GO" id="GO:0019731">
    <property type="term" value="P:antibacterial humoral response"/>
    <property type="evidence" value="ECO:0007669"/>
    <property type="project" value="TreeGrafter"/>
</dbReference>
<reference evidence="12" key="2">
    <citation type="submission" date="2025-08" db="UniProtKB">
        <authorList>
            <consortium name="Ensembl"/>
        </authorList>
    </citation>
    <scope>IDENTIFICATION</scope>
</reference>
<keyword evidence="6" id="KW-0211">Defensin</keyword>
<dbReference type="PROSITE" id="PS00269">
    <property type="entry name" value="DEFENSIN"/>
    <property type="match status" value="1"/>
</dbReference>
<evidence type="ECO:0000256" key="6">
    <source>
        <dbReference type="ARBA" id="ARBA00022940"/>
    </source>
</evidence>
<evidence type="ECO:0000256" key="9">
    <source>
        <dbReference type="SAM" id="MobiDB-lite"/>
    </source>
</evidence>
<dbReference type="GO" id="GO:0002227">
    <property type="term" value="P:innate immune response in mucosa"/>
    <property type="evidence" value="ECO:0007669"/>
    <property type="project" value="TreeGrafter"/>
</dbReference>
<evidence type="ECO:0000256" key="10">
    <source>
        <dbReference type="SAM" id="SignalP"/>
    </source>
</evidence>
<proteinExistence type="inferred from homology"/>
<sequence>MRTLALLATLLLLVFQAQAQSLEERADHVPAQDQPGAEVQDMTISFAGDEPSSPYAAELQGTPTCHCRPFTCYSGESPSGHCEGKGFQHRRCCRR</sequence>
<comment type="subcellular location">
    <subcellularLocation>
        <location evidence="1">Secreted</location>
    </subcellularLocation>
</comment>
<dbReference type="InterPro" id="IPR006080">
    <property type="entry name" value="Beta/alpha-defensin_C"/>
</dbReference>
<evidence type="ECO:0000256" key="2">
    <source>
        <dbReference type="ARBA" id="ARBA00006519"/>
    </source>
</evidence>
<evidence type="ECO:0000256" key="5">
    <source>
        <dbReference type="ARBA" id="ARBA00022729"/>
    </source>
</evidence>
<evidence type="ECO:0000313" key="13">
    <source>
        <dbReference type="Proteomes" id="UP000694387"/>
    </source>
</evidence>
<dbReference type="GO" id="GO:0050829">
    <property type="term" value="P:defense response to Gram-negative bacterium"/>
    <property type="evidence" value="ECO:0007669"/>
    <property type="project" value="TreeGrafter"/>
</dbReference>
<dbReference type="Pfam" id="PF00879">
    <property type="entry name" value="Defensin_propep"/>
    <property type="match status" value="1"/>
</dbReference>
<protein>
    <recommendedName>
        <fullName evidence="11">Mammalian defensins domain-containing protein</fullName>
    </recommendedName>
</protein>
<dbReference type="GO" id="GO:0050830">
    <property type="term" value="P:defense response to Gram-positive bacterium"/>
    <property type="evidence" value="ECO:0007669"/>
    <property type="project" value="TreeGrafter"/>
</dbReference>
<feature type="region of interest" description="Disordered" evidence="9">
    <location>
        <begin position="26"/>
        <end position="55"/>
    </location>
</feature>
<accession>A0A8C4N2T4</accession>
<evidence type="ECO:0000256" key="3">
    <source>
        <dbReference type="ARBA" id="ARBA00022525"/>
    </source>
</evidence>
<dbReference type="Proteomes" id="UP000694387">
    <property type="component" value="Chromosome 27"/>
</dbReference>
<keyword evidence="4" id="KW-0929">Antimicrobial</keyword>
<name>A0A8C4N2T4_EQUAS</name>